<dbReference type="AlphaFoldDB" id="A0A6I7HHY2"/>
<dbReference type="PANTHER" id="PTHR21240">
    <property type="entry name" value="2-AMINO-3-CARBOXYLMUCONATE-6-SEMIALDEHYDE DECARBOXYLASE"/>
    <property type="match status" value="1"/>
</dbReference>
<dbReference type="Pfam" id="PF04909">
    <property type="entry name" value="Amidohydro_2"/>
    <property type="match status" value="1"/>
</dbReference>
<comment type="pathway">
    <text evidence="1">Secondary metabolite metabolism; quinolate metabolism.</text>
</comment>
<evidence type="ECO:0000256" key="8">
    <source>
        <dbReference type="ARBA" id="ARBA00022833"/>
    </source>
</evidence>
<dbReference type="RefSeq" id="WP_114364901.1">
    <property type="nucleotide sequence ID" value="NZ_QPIX01000013.1"/>
</dbReference>
<protein>
    <recommendedName>
        <fullName evidence="5">2-amino-3-carboxymuconate-6-semialdehyde decarboxylase</fullName>
        <ecNumber evidence="4">4.1.1.45</ecNumber>
    </recommendedName>
    <alternativeName>
        <fullName evidence="10">Picolinate carboxylase</fullName>
    </alternativeName>
</protein>
<organism evidence="12 13">
    <name type="scientific">Ciceribacter lividus</name>
    <dbReference type="NCBI Taxonomy" id="1197950"/>
    <lineage>
        <taxon>Bacteria</taxon>
        <taxon>Pseudomonadati</taxon>
        <taxon>Pseudomonadota</taxon>
        <taxon>Alphaproteobacteria</taxon>
        <taxon>Hyphomicrobiales</taxon>
        <taxon>Rhizobiaceae</taxon>
        <taxon>Ciceribacter</taxon>
    </lineage>
</organism>
<keyword evidence="8" id="KW-0862">Zinc</keyword>
<evidence type="ECO:0000256" key="1">
    <source>
        <dbReference type="ARBA" id="ARBA00005079"/>
    </source>
</evidence>
<dbReference type="EMBL" id="QPIX01000013">
    <property type="protein sequence ID" value="RCW20633.1"/>
    <property type="molecule type" value="Genomic_DNA"/>
</dbReference>
<comment type="similarity">
    <text evidence="2">Belongs to the metallo-dependent hydrolases superfamily. ACMSD family.</text>
</comment>
<comment type="subunit">
    <text evidence="3">Monomer.</text>
</comment>
<evidence type="ECO:0000259" key="11">
    <source>
        <dbReference type="Pfam" id="PF04909"/>
    </source>
</evidence>
<evidence type="ECO:0000256" key="5">
    <source>
        <dbReference type="ARBA" id="ARBA00021214"/>
    </source>
</evidence>
<dbReference type="InterPro" id="IPR032466">
    <property type="entry name" value="Metal_Hydrolase"/>
</dbReference>
<evidence type="ECO:0000313" key="12">
    <source>
        <dbReference type="EMBL" id="RCW20633.1"/>
    </source>
</evidence>
<dbReference type="GO" id="GO:0046872">
    <property type="term" value="F:metal ion binding"/>
    <property type="evidence" value="ECO:0007669"/>
    <property type="project" value="UniProtKB-KW"/>
</dbReference>
<sequence>MAGNARQNRKFAFGRSCACCGVDVHAHVVPHDFPRFAGDAVPKSWPSMQPADGCHRTMIVDGKNYRTVSDACWSVKRRIADMDTAGIGVQALSPMPELFSYWMDPQPADDLLRYINDVIAGMVDEGRGRFAGLAAVPLQSLDLAIAELRRAMETLGFAGVEIGSNVNGVPIGDPRFLPFFEEAERLGAAVFVHAVRPAGMDRLVGPGQLQQVLAYPTDIGLAAASCITSNLLLKLPKLRIAFSHGGGTLASLLPRLREGWKIFPALADALQADPYDQARRLYVDSLVYDEPTLRHLSTIFGDDRILIGTDYPFNFHERAPLARIEAAFEDAGSRDRLAFANAAAFLNIEEAA</sequence>
<dbReference type="InterPro" id="IPR006680">
    <property type="entry name" value="Amidohydro-rel"/>
</dbReference>
<evidence type="ECO:0000313" key="13">
    <source>
        <dbReference type="Proteomes" id="UP000252582"/>
    </source>
</evidence>
<keyword evidence="13" id="KW-1185">Reference proteome</keyword>
<evidence type="ECO:0000256" key="3">
    <source>
        <dbReference type="ARBA" id="ARBA00011245"/>
    </source>
</evidence>
<evidence type="ECO:0000256" key="4">
    <source>
        <dbReference type="ARBA" id="ARBA00012365"/>
    </source>
</evidence>
<evidence type="ECO:0000256" key="9">
    <source>
        <dbReference type="ARBA" id="ARBA00023239"/>
    </source>
</evidence>
<dbReference type="GO" id="GO:0019748">
    <property type="term" value="P:secondary metabolic process"/>
    <property type="evidence" value="ECO:0007669"/>
    <property type="project" value="TreeGrafter"/>
</dbReference>
<evidence type="ECO:0000256" key="2">
    <source>
        <dbReference type="ARBA" id="ARBA00005871"/>
    </source>
</evidence>
<dbReference type="Proteomes" id="UP000252582">
    <property type="component" value="Unassembled WGS sequence"/>
</dbReference>
<accession>A0A6I7HHY2</accession>
<dbReference type="EC" id="4.1.1.45" evidence="4"/>
<comment type="caution">
    <text evidence="12">The sequence shown here is derived from an EMBL/GenBank/DDBJ whole genome shotgun (WGS) entry which is preliminary data.</text>
</comment>
<evidence type="ECO:0000256" key="10">
    <source>
        <dbReference type="ARBA" id="ARBA00031120"/>
    </source>
</evidence>
<keyword evidence="6" id="KW-0479">Metal-binding</keyword>
<dbReference type="GO" id="GO:0001760">
    <property type="term" value="F:aminocarboxymuconate-semialdehyde decarboxylase activity"/>
    <property type="evidence" value="ECO:0007669"/>
    <property type="project" value="UniProtKB-EC"/>
</dbReference>
<gene>
    <name evidence="12" type="ORF">DFR48_11387</name>
</gene>
<dbReference type="PANTHER" id="PTHR21240:SF27">
    <property type="entry name" value="2-AMINO-3-CARBOXYMUCONATE-6-SEMIALDEHYDE DECARBOXYLASE"/>
    <property type="match status" value="1"/>
</dbReference>
<name>A0A6I7HHY2_9HYPH</name>
<dbReference type="InterPro" id="IPR032465">
    <property type="entry name" value="ACMSD"/>
</dbReference>
<evidence type="ECO:0000256" key="6">
    <source>
        <dbReference type="ARBA" id="ARBA00022723"/>
    </source>
</evidence>
<evidence type="ECO:0000256" key="7">
    <source>
        <dbReference type="ARBA" id="ARBA00022793"/>
    </source>
</evidence>
<reference evidence="12 13" key="1">
    <citation type="submission" date="2018-07" db="EMBL/GenBank/DDBJ databases">
        <title>Genomic Encyclopedia of Type Strains, Phase IV (KMG-IV): sequencing the most valuable type-strain genomes for metagenomic binning, comparative biology and taxonomic classification.</title>
        <authorList>
            <person name="Goeker M."/>
        </authorList>
    </citation>
    <scope>NUCLEOTIDE SEQUENCE [LARGE SCALE GENOMIC DNA]</scope>
    <source>
        <strain evidence="12 13">DSM 25528</strain>
    </source>
</reference>
<dbReference type="SUPFAM" id="SSF51556">
    <property type="entry name" value="Metallo-dependent hydrolases"/>
    <property type="match status" value="1"/>
</dbReference>
<dbReference type="GO" id="GO:0016787">
    <property type="term" value="F:hydrolase activity"/>
    <property type="evidence" value="ECO:0007669"/>
    <property type="project" value="InterPro"/>
</dbReference>
<dbReference type="Gene3D" id="3.20.20.140">
    <property type="entry name" value="Metal-dependent hydrolases"/>
    <property type="match status" value="1"/>
</dbReference>
<feature type="domain" description="Amidohydrolase-related" evidence="11">
    <location>
        <begin position="22"/>
        <end position="347"/>
    </location>
</feature>
<proteinExistence type="inferred from homology"/>
<keyword evidence="9" id="KW-0456">Lyase</keyword>
<keyword evidence="7" id="KW-0210">Decarboxylase</keyword>
<dbReference type="GO" id="GO:0005829">
    <property type="term" value="C:cytosol"/>
    <property type="evidence" value="ECO:0007669"/>
    <property type="project" value="TreeGrafter"/>
</dbReference>